<accession>A0A937F9P4</accession>
<comment type="caution">
    <text evidence="1">The sequence shown here is derived from an EMBL/GenBank/DDBJ whole genome shotgun (WGS) entry which is preliminary data.</text>
</comment>
<dbReference type="AlphaFoldDB" id="A0A937F9P4"/>
<dbReference type="EMBL" id="JAESIY010000009">
    <property type="protein sequence ID" value="MBL3657811.1"/>
    <property type="molecule type" value="Genomic_DNA"/>
</dbReference>
<evidence type="ECO:0000313" key="1">
    <source>
        <dbReference type="EMBL" id="MBL3657811.1"/>
    </source>
</evidence>
<dbReference type="RefSeq" id="WP_202245597.1">
    <property type="nucleotide sequence ID" value="NZ_JAESIY010000009.1"/>
</dbReference>
<proteinExistence type="predicted"/>
<evidence type="ECO:0000313" key="2">
    <source>
        <dbReference type="Proteomes" id="UP000659388"/>
    </source>
</evidence>
<organism evidence="1 2">
    <name type="scientific">Fulvivirga sediminis</name>
    <dbReference type="NCBI Taxonomy" id="2803949"/>
    <lineage>
        <taxon>Bacteria</taxon>
        <taxon>Pseudomonadati</taxon>
        <taxon>Bacteroidota</taxon>
        <taxon>Cytophagia</taxon>
        <taxon>Cytophagales</taxon>
        <taxon>Fulvivirgaceae</taxon>
        <taxon>Fulvivirga</taxon>
    </lineage>
</organism>
<gene>
    <name evidence="1" type="ORF">JL102_16800</name>
</gene>
<reference evidence="1" key="1">
    <citation type="submission" date="2021-01" db="EMBL/GenBank/DDBJ databases">
        <title>Fulvivirga kasyanovii gen. nov., sp nov., a novel member of the phylum Bacteroidetes isolated from seawater in a mussel farm.</title>
        <authorList>
            <person name="Zhao L.-H."/>
            <person name="Wang Z.-J."/>
        </authorList>
    </citation>
    <scope>NUCLEOTIDE SEQUENCE</scope>
    <source>
        <strain evidence="1">2943</strain>
    </source>
</reference>
<name>A0A937F9P4_9BACT</name>
<keyword evidence="2" id="KW-1185">Reference proteome</keyword>
<dbReference type="Proteomes" id="UP000659388">
    <property type="component" value="Unassembled WGS sequence"/>
</dbReference>
<sequence>MIKTFTQDDIIRFIYSEMSAAEIDEMKQAMLCDAELEEQYKELLAITNFLDNSVSNPSDTVVSNIINYSKSLDLQPKV</sequence>
<protein>
    <submittedName>
        <fullName evidence="1">Uncharacterized protein</fullName>
    </submittedName>
</protein>